<keyword evidence="8" id="KW-0833">Ubl conjugation pathway</keyword>
<dbReference type="InterPro" id="IPR044066">
    <property type="entry name" value="TRIAD_supradom"/>
</dbReference>
<dbReference type="GO" id="GO:0016567">
    <property type="term" value="P:protein ubiquitination"/>
    <property type="evidence" value="ECO:0007669"/>
    <property type="project" value="InterPro"/>
</dbReference>
<evidence type="ECO:0000256" key="10">
    <source>
        <dbReference type="SAM" id="MobiDB-lite"/>
    </source>
</evidence>
<keyword evidence="9" id="KW-0862">Zinc</keyword>
<dbReference type="GO" id="GO:0008270">
    <property type="term" value="F:zinc ion binding"/>
    <property type="evidence" value="ECO:0007669"/>
    <property type="project" value="UniProtKB-KW"/>
</dbReference>
<feature type="compositionally biased region" description="Gly residues" evidence="10">
    <location>
        <begin position="1"/>
        <end position="14"/>
    </location>
</feature>
<dbReference type="PANTHER" id="PTHR11685">
    <property type="entry name" value="RBR FAMILY RING FINGER AND IBR DOMAIN-CONTAINING"/>
    <property type="match status" value="1"/>
</dbReference>
<comment type="caution">
    <text evidence="13">The sequence shown here is derived from an EMBL/GenBank/DDBJ whole genome shotgun (WGS) entry which is preliminary data.</text>
</comment>
<keyword evidence="11" id="KW-0812">Transmembrane</keyword>
<dbReference type="Gene3D" id="3.30.40.10">
    <property type="entry name" value="Zinc/RING finger domain, C3HC4 (zinc finger)"/>
    <property type="match status" value="1"/>
</dbReference>
<sequence>MEGGGREIGLGNEDGGGKGEGDDSWVDGRKRGSADEGIEDLGFLHNSIMRNREKKESSEIQASAFTCVICLEPKPSCQKFEHPNNNFVHEFCMSCVTRHIQAKLEENISTINCPELTCDQILDPVDCQAMIPPRLFTQWGDCLCRSVVSGTEKCYCPYTDCSEMILNECNETVKRCLCPGCKRLFCYACRVPWHAGYWCSESHQARDSNERRFGFLLERMKWTRCPGCGQPVERIAGCRDVICRCGRLFCHDCGSSPHLDDCRHPTNRYCREGLPPVCSLFFIVMTNGVFWLFLFCSLRR</sequence>
<keyword evidence="4" id="KW-0808">Transferase</keyword>
<evidence type="ECO:0000259" key="12">
    <source>
        <dbReference type="PROSITE" id="PS51873"/>
    </source>
</evidence>
<keyword evidence="7" id="KW-0863">Zinc-finger</keyword>
<dbReference type="PROSITE" id="PS51873">
    <property type="entry name" value="TRIAD"/>
    <property type="match status" value="1"/>
</dbReference>
<evidence type="ECO:0000256" key="1">
    <source>
        <dbReference type="ARBA" id="ARBA00001798"/>
    </source>
</evidence>
<feature type="transmembrane region" description="Helical" evidence="11">
    <location>
        <begin position="280"/>
        <end position="298"/>
    </location>
</feature>
<evidence type="ECO:0000256" key="2">
    <source>
        <dbReference type="ARBA" id="ARBA00001947"/>
    </source>
</evidence>
<feature type="compositionally biased region" description="Basic and acidic residues" evidence="10">
    <location>
        <begin position="15"/>
        <end position="33"/>
    </location>
</feature>
<dbReference type="SMART" id="SM00647">
    <property type="entry name" value="IBR"/>
    <property type="match status" value="2"/>
</dbReference>
<dbReference type="InterPro" id="IPR013083">
    <property type="entry name" value="Znf_RING/FYVE/PHD"/>
</dbReference>
<feature type="region of interest" description="Disordered" evidence="10">
    <location>
        <begin position="1"/>
        <end position="33"/>
    </location>
</feature>
<proteinExistence type="predicted"/>
<evidence type="ECO:0000256" key="7">
    <source>
        <dbReference type="ARBA" id="ARBA00022771"/>
    </source>
</evidence>
<evidence type="ECO:0000256" key="9">
    <source>
        <dbReference type="ARBA" id="ARBA00022833"/>
    </source>
</evidence>
<keyword evidence="11" id="KW-1133">Transmembrane helix</keyword>
<dbReference type="GO" id="GO:0061630">
    <property type="term" value="F:ubiquitin protein ligase activity"/>
    <property type="evidence" value="ECO:0007669"/>
    <property type="project" value="UniProtKB-EC"/>
</dbReference>
<organism evidence="13">
    <name type="scientific">Sesamum latifolium</name>
    <dbReference type="NCBI Taxonomy" id="2727402"/>
    <lineage>
        <taxon>Eukaryota</taxon>
        <taxon>Viridiplantae</taxon>
        <taxon>Streptophyta</taxon>
        <taxon>Embryophyta</taxon>
        <taxon>Tracheophyta</taxon>
        <taxon>Spermatophyta</taxon>
        <taxon>Magnoliopsida</taxon>
        <taxon>eudicotyledons</taxon>
        <taxon>Gunneridae</taxon>
        <taxon>Pentapetalae</taxon>
        <taxon>asterids</taxon>
        <taxon>lamiids</taxon>
        <taxon>Lamiales</taxon>
        <taxon>Pedaliaceae</taxon>
        <taxon>Sesamum</taxon>
    </lineage>
</organism>
<dbReference type="EMBL" id="JACGWN010000003">
    <property type="protein sequence ID" value="KAL0456503.1"/>
    <property type="molecule type" value="Genomic_DNA"/>
</dbReference>
<dbReference type="Pfam" id="PF01485">
    <property type="entry name" value="IBR"/>
    <property type="match status" value="1"/>
</dbReference>
<keyword evidence="5" id="KW-0479">Metal-binding</keyword>
<evidence type="ECO:0000256" key="6">
    <source>
        <dbReference type="ARBA" id="ARBA00022737"/>
    </source>
</evidence>
<dbReference type="SUPFAM" id="SSF57850">
    <property type="entry name" value="RING/U-box"/>
    <property type="match status" value="2"/>
</dbReference>
<evidence type="ECO:0000256" key="3">
    <source>
        <dbReference type="ARBA" id="ARBA00012251"/>
    </source>
</evidence>
<protein>
    <recommendedName>
        <fullName evidence="3">RBR-type E3 ubiquitin transferase</fullName>
        <ecNumber evidence="3">2.3.2.31</ecNumber>
    </recommendedName>
</protein>
<comment type="cofactor">
    <cofactor evidence="2">
        <name>Zn(2+)</name>
        <dbReference type="ChEBI" id="CHEBI:29105"/>
    </cofactor>
</comment>
<dbReference type="InterPro" id="IPR031127">
    <property type="entry name" value="E3_UB_ligase_RBR"/>
</dbReference>
<accession>A0AAW2XSA8</accession>
<dbReference type="EC" id="2.3.2.31" evidence="3"/>
<keyword evidence="11" id="KW-0472">Membrane</keyword>
<reference evidence="13" key="1">
    <citation type="submission" date="2020-06" db="EMBL/GenBank/DDBJ databases">
        <authorList>
            <person name="Li T."/>
            <person name="Hu X."/>
            <person name="Zhang T."/>
            <person name="Song X."/>
            <person name="Zhang H."/>
            <person name="Dai N."/>
            <person name="Sheng W."/>
            <person name="Hou X."/>
            <person name="Wei L."/>
        </authorList>
    </citation>
    <scope>NUCLEOTIDE SEQUENCE</scope>
    <source>
        <strain evidence="13">KEN1</strain>
        <tissue evidence="13">Leaf</tissue>
    </source>
</reference>
<evidence type="ECO:0000256" key="11">
    <source>
        <dbReference type="SAM" id="Phobius"/>
    </source>
</evidence>
<dbReference type="AlphaFoldDB" id="A0AAW2XSA8"/>
<keyword evidence="6" id="KW-0677">Repeat</keyword>
<dbReference type="Gene3D" id="1.20.120.1750">
    <property type="match status" value="1"/>
</dbReference>
<name>A0AAW2XSA8_9LAMI</name>
<reference evidence="13" key="2">
    <citation type="journal article" date="2024" name="Plant">
        <title>Genomic evolution and insights into agronomic trait innovations of Sesamum species.</title>
        <authorList>
            <person name="Miao H."/>
            <person name="Wang L."/>
            <person name="Qu L."/>
            <person name="Liu H."/>
            <person name="Sun Y."/>
            <person name="Le M."/>
            <person name="Wang Q."/>
            <person name="Wei S."/>
            <person name="Zheng Y."/>
            <person name="Lin W."/>
            <person name="Duan Y."/>
            <person name="Cao H."/>
            <person name="Xiong S."/>
            <person name="Wang X."/>
            <person name="Wei L."/>
            <person name="Li C."/>
            <person name="Ma Q."/>
            <person name="Ju M."/>
            <person name="Zhao R."/>
            <person name="Li G."/>
            <person name="Mu C."/>
            <person name="Tian Q."/>
            <person name="Mei H."/>
            <person name="Zhang T."/>
            <person name="Gao T."/>
            <person name="Zhang H."/>
        </authorList>
    </citation>
    <scope>NUCLEOTIDE SEQUENCE</scope>
    <source>
        <strain evidence="13">KEN1</strain>
    </source>
</reference>
<gene>
    <name evidence="13" type="ORF">Slati_0989500</name>
</gene>
<evidence type="ECO:0000256" key="8">
    <source>
        <dbReference type="ARBA" id="ARBA00022786"/>
    </source>
</evidence>
<evidence type="ECO:0000256" key="4">
    <source>
        <dbReference type="ARBA" id="ARBA00022679"/>
    </source>
</evidence>
<evidence type="ECO:0000313" key="13">
    <source>
        <dbReference type="EMBL" id="KAL0456503.1"/>
    </source>
</evidence>
<feature type="domain" description="RING-type" evidence="12">
    <location>
        <begin position="63"/>
        <end position="270"/>
    </location>
</feature>
<comment type="catalytic activity">
    <reaction evidence="1">
        <text>[E2 ubiquitin-conjugating enzyme]-S-ubiquitinyl-L-cysteine + [acceptor protein]-L-lysine = [E2 ubiquitin-conjugating enzyme]-L-cysteine + [acceptor protein]-N(6)-ubiquitinyl-L-lysine.</text>
        <dbReference type="EC" id="2.3.2.31"/>
    </reaction>
</comment>
<dbReference type="InterPro" id="IPR002867">
    <property type="entry name" value="IBR_dom"/>
</dbReference>
<evidence type="ECO:0000256" key="5">
    <source>
        <dbReference type="ARBA" id="ARBA00022723"/>
    </source>
</evidence>